<gene>
    <name evidence="9" type="ORF">F7725_015496</name>
</gene>
<dbReference type="GO" id="GO:0000077">
    <property type="term" value="P:DNA damage checkpoint signaling"/>
    <property type="evidence" value="ECO:0007669"/>
    <property type="project" value="InterPro"/>
</dbReference>
<dbReference type="PANTHER" id="PTHR10870:SF0">
    <property type="entry name" value="CELL CYCLE CHECKPOINT PROTEIN RAD1"/>
    <property type="match status" value="1"/>
</dbReference>
<reference evidence="9 10" key="1">
    <citation type="submission" date="2020-03" db="EMBL/GenBank/DDBJ databases">
        <title>Dissostichus mawsoni Genome sequencing and assembly.</title>
        <authorList>
            <person name="Park H."/>
        </authorList>
    </citation>
    <scope>NUCLEOTIDE SEQUENCE [LARGE SCALE GENOMIC DNA]</scope>
    <source>
        <strain evidence="9">DM0001</strain>
        <tissue evidence="9">Muscle</tissue>
    </source>
</reference>
<dbReference type="PRINTS" id="PR01245">
    <property type="entry name" value="RAD1REC1"/>
</dbReference>
<keyword evidence="10" id="KW-1185">Reference proteome</keyword>
<dbReference type="Pfam" id="PF02144">
    <property type="entry name" value="Rad1"/>
    <property type="match status" value="1"/>
</dbReference>
<evidence type="ECO:0000256" key="7">
    <source>
        <dbReference type="ARBA" id="ARBA00066204"/>
    </source>
</evidence>
<dbReference type="CDD" id="cd00577">
    <property type="entry name" value="PCNA"/>
    <property type="match status" value="1"/>
</dbReference>
<evidence type="ECO:0000313" key="10">
    <source>
        <dbReference type="Proteomes" id="UP000518266"/>
    </source>
</evidence>
<comment type="similarity">
    <text evidence="2">Belongs to the rad1 family.</text>
</comment>
<evidence type="ECO:0000256" key="3">
    <source>
        <dbReference type="ARBA" id="ARBA00022763"/>
    </source>
</evidence>
<keyword evidence="4" id="KW-0234">DNA repair</keyword>
<sequence>MKVKEMSWFQKGSFSDMDSVPTRVLRLGLSDRSLTWLVLAPIALYWLHSARLTTLLASSPGICQLLGVTMPLSTQSQGDAEQYVLVASLDNARNLSNILKAITFKDHAIFSATPNGLKVTVEDSKCLQANAFIQSEIFQEYTIKEDSVGFQVNLTVLLDCLNIFGGSTAPGVRLPSDPVPGGGGVVTVCKINTQEPEEPVDFEFCSTNVTNKVILQSESLKEAFSELDMTSEVLEITMSPSQPYFRLSTFGNSGSAHYDYPKDSDMMELFKCTTTQTNRYKMSLLKPSTKALALSCKVSVRTDSRGFLSLQYLVRNDDGQICFVEYYCCPDEEVAED</sequence>
<dbReference type="SUPFAM" id="SSF55979">
    <property type="entry name" value="DNA clamp"/>
    <property type="match status" value="2"/>
</dbReference>
<dbReference type="PANTHER" id="PTHR10870">
    <property type="entry name" value="CELL CYCLE CHECKPOINT PROTEIN RAD1"/>
    <property type="match status" value="1"/>
</dbReference>
<dbReference type="InterPro" id="IPR046938">
    <property type="entry name" value="DNA_clamp_sf"/>
</dbReference>
<comment type="caution">
    <text evidence="9">The sequence shown here is derived from an EMBL/GenBank/DDBJ whole genome shotgun (WGS) entry which is preliminary data.</text>
</comment>
<dbReference type="OrthoDB" id="337581at2759"/>
<organism evidence="9 10">
    <name type="scientific">Dissostichus mawsoni</name>
    <name type="common">Antarctic cod</name>
    <dbReference type="NCBI Taxonomy" id="36200"/>
    <lineage>
        <taxon>Eukaryota</taxon>
        <taxon>Metazoa</taxon>
        <taxon>Chordata</taxon>
        <taxon>Craniata</taxon>
        <taxon>Vertebrata</taxon>
        <taxon>Euteleostomi</taxon>
        <taxon>Actinopterygii</taxon>
        <taxon>Neopterygii</taxon>
        <taxon>Teleostei</taxon>
        <taxon>Neoteleostei</taxon>
        <taxon>Acanthomorphata</taxon>
        <taxon>Eupercaria</taxon>
        <taxon>Perciformes</taxon>
        <taxon>Notothenioidei</taxon>
        <taxon>Nototheniidae</taxon>
        <taxon>Dissostichus</taxon>
    </lineage>
</organism>
<dbReference type="AlphaFoldDB" id="A0A7J5YJR3"/>
<comment type="subcellular location">
    <subcellularLocation>
        <location evidence="1">Nucleus</location>
    </subcellularLocation>
</comment>
<dbReference type="Gene3D" id="3.70.10.10">
    <property type="match status" value="1"/>
</dbReference>
<dbReference type="InterPro" id="IPR003011">
    <property type="entry name" value="Cell_cycle_checkpoint_Rad1"/>
</dbReference>
<name>A0A7J5YJR3_DISMA</name>
<dbReference type="PRINTS" id="PR01246">
    <property type="entry name" value="RAD1REPAIR"/>
</dbReference>
<evidence type="ECO:0000256" key="6">
    <source>
        <dbReference type="ARBA" id="ARBA00055414"/>
    </source>
</evidence>
<dbReference type="EMBL" id="JAAKFY010000012">
    <property type="protein sequence ID" value="KAF3848999.1"/>
    <property type="molecule type" value="Genomic_DNA"/>
</dbReference>
<evidence type="ECO:0000313" key="9">
    <source>
        <dbReference type="EMBL" id="KAF3848999.1"/>
    </source>
</evidence>
<evidence type="ECO:0000256" key="5">
    <source>
        <dbReference type="ARBA" id="ARBA00023242"/>
    </source>
</evidence>
<evidence type="ECO:0000256" key="4">
    <source>
        <dbReference type="ARBA" id="ARBA00023204"/>
    </source>
</evidence>
<proteinExistence type="inferred from homology"/>
<evidence type="ECO:0000256" key="2">
    <source>
        <dbReference type="ARBA" id="ARBA00010991"/>
    </source>
</evidence>
<keyword evidence="3" id="KW-0227">DNA damage</keyword>
<keyword evidence="5" id="KW-0539">Nucleus</keyword>
<dbReference type="GO" id="GO:0030896">
    <property type="term" value="C:checkpoint clamp complex"/>
    <property type="evidence" value="ECO:0007669"/>
    <property type="project" value="TreeGrafter"/>
</dbReference>
<accession>A0A7J5YJR3</accession>
<comment type="subunit">
    <text evidence="7">Component of the toroidal 9-1-1 (RAD9-RAD1-HUS1) complex, composed of RAD9A, RAD1 and HUS1. The 9-1-1 complex associates with LIG1, POLB, FEN1, RAD17, HDAC1, RPA1 and RPA2. The 9-1-1 complex associates with the RAD17-RFC complex. RAD1 interacts with POLB, FEN1, HUS1, HUS1B, RAD9A and RAD9B. Interacts with DNAJC7. Interacts with RHNO1; interaction is direct.</text>
</comment>
<evidence type="ECO:0000256" key="1">
    <source>
        <dbReference type="ARBA" id="ARBA00004123"/>
    </source>
</evidence>
<dbReference type="FunFam" id="3.70.10.10:FF:000004">
    <property type="entry name" value="Cell cycle checkpoint protein RAD1"/>
    <property type="match status" value="1"/>
</dbReference>
<dbReference type="InterPro" id="IPR003021">
    <property type="entry name" value="Rad1_Rec1_Rad17"/>
</dbReference>
<protein>
    <recommendedName>
        <fullName evidence="8">Cell cycle checkpoint protein RAD1</fullName>
    </recommendedName>
</protein>
<evidence type="ECO:0000256" key="8">
    <source>
        <dbReference type="ARBA" id="ARBA00068595"/>
    </source>
</evidence>
<dbReference type="Proteomes" id="UP000518266">
    <property type="component" value="Unassembled WGS sequence"/>
</dbReference>
<comment type="function">
    <text evidence="6">Component of the 9-1-1 cell-cycle checkpoint response complex that plays a major role in DNA repair. The 9-1-1 complex is recruited to DNA lesion upon damage by the RAD17-replication factor C (RFC) clamp loader complex. Acts then as a sliding clamp platform on DNA for several proteins involved in long-patch base excision repair (LP-BER). The 9-1-1 complex stimulates DNA polymerase beta (POLB) activity by increasing its affinity for the 3'-OH end of the primer-template and stabilizes POLB to those sites where LP-BER proceeds; endonuclease FEN1 cleavage activity on substrates with double, nick, or gap flaps of distinct sequences and lengths; and DNA ligase I (LIG1) on long-patch base excision repair substrates. The 9-1-1 complex is necessary for the recruitment of RHNO1 to sites of double-stranded breaks (DSB) occurring during the S phase.</text>
</comment>
<dbReference type="GO" id="GO:0006281">
    <property type="term" value="P:DNA repair"/>
    <property type="evidence" value="ECO:0007669"/>
    <property type="project" value="UniProtKB-KW"/>
</dbReference>